<dbReference type="EMBL" id="PFBX01000007">
    <property type="protein sequence ID" value="PIT87767.1"/>
    <property type="molecule type" value="Genomic_DNA"/>
</dbReference>
<proteinExistence type="predicted"/>
<feature type="domain" description="DUF6938" evidence="1">
    <location>
        <begin position="264"/>
        <end position="390"/>
    </location>
</feature>
<gene>
    <name evidence="2" type="ORF">COU31_01180</name>
</gene>
<name>A0A2M6W4Q1_9BACT</name>
<sequence length="451" mass="51726">MPKHSHAWVVTVDMGYGHQRAAYPLRALSPDSRVLIANNYQGIPAKDKRIWNNSRQVYELVSRFKNIPWLGNMVFNAMDYFQRIPDFYPYRDLSKPTLQLITTYKWIRNKKWGKDLIDFMNRGNGERPIVSTFFIPAFMAEEHGYKGEIYCVICDADCSRAWAPLNPQKSRIKYFAPCQRVMERLQLYGVKKENIFLTGFPLPKENIGGKKLKILKKDLARRILNLDPCGHYRQKYGRTVSEFLRQNRDVRALPKTCAKSVPTITFAVGGAGAQRQIASDILFSLKDKISKGKINLNLVAGNRNDVCLYFKKLIQKAGLGKRLNKNLKIIFALNKEDYFALFNQALRATDVLWTKPSELVFYAALGLPIIMAPSVGSQEDFNRAWLKTIGAGISQNDPKLTHEWLFDWIQSGWLARAAMSGFLDERQFGAYSIEDVLFKGAKEPTKNYQLL</sequence>
<dbReference type="Proteomes" id="UP000231183">
    <property type="component" value="Unassembled WGS sequence"/>
</dbReference>
<accession>A0A2M6W4Q1</accession>
<evidence type="ECO:0000259" key="1">
    <source>
        <dbReference type="Pfam" id="PF22053"/>
    </source>
</evidence>
<dbReference type="Pfam" id="PF22053">
    <property type="entry name" value="DUF6938"/>
    <property type="match status" value="1"/>
</dbReference>
<comment type="caution">
    <text evidence="2">The sequence shown here is derived from an EMBL/GenBank/DDBJ whole genome shotgun (WGS) entry which is preliminary data.</text>
</comment>
<evidence type="ECO:0000313" key="2">
    <source>
        <dbReference type="EMBL" id="PIT87767.1"/>
    </source>
</evidence>
<dbReference type="AlphaFoldDB" id="A0A2M6W4Q1"/>
<reference evidence="3" key="1">
    <citation type="submission" date="2017-09" db="EMBL/GenBank/DDBJ databases">
        <title>Depth-based differentiation of microbial function through sediment-hosted aquifers and enrichment of novel symbionts in the deep terrestrial subsurface.</title>
        <authorList>
            <person name="Probst A.J."/>
            <person name="Ladd B."/>
            <person name="Jarett J.K."/>
            <person name="Geller-Mcgrath D.E."/>
            <person name="Sieber C.M.K."/>
            <person name="Emerson J.B."/>
            <person name="Anantharaman K."/>
            <person name="Thomas B.C."/>
            <person name="Malmstrom R."/>
            <person name="Stieglmeier M."/>
            <person name="Klingl A."/>
            <person name="Woyke T."/>
            <person name="Ryan C.M."/>
            <person name="Banfield J.F."/>
        </authorList>
    </citation>
    <scope>NUCLEOTIDE SEQUENCE [LARGE SCALE GENOMIC DNA]</scope>
</reference>
<dbReference type="InterPro" id="IPR054218">
    <property type="entry name" value="DUF6938"/>
</dbReference>
<organism evidence="2 3">
    <name type="scientific">Candidatus Magasanikbacteria bacterium CG10_big_fil_rev_8_21_14_0_10_40_10</name>
    <dbReference type="NCBI Taxonomy" id="1974648"/>
    <lineage>
        <taxon>Bacteria</taxon>
        <taxon>Candidatus Magasanikiibacteriota</taxon>
    </lineage>
</organism>
<protein>
    <recommendedName>
        <fullName evidence="1">DUF6938 domain-containing protein</fullName>
    </recommendedName>
</protein>
<evidence type="ECO:0000313" key="3">
    <source>
        <dbReference type="Proteomes" id="UP000231183"/>
    </source>
</evidence>